<evidence type="ECO:0000313" key="1">
    <source>
        <dbReference type="EMBL" id="BAN04408.1"/>
    </source>
</evidence>
<keyword evidence="2" id="KW-1185">Reference proteome</keyword>
<dbReference type="AlphaFoldDB" id="A0A6C7EIP6"/>
<reference evidence="1 2" key="1">
    <citation type="journal article" date="2013" name="Int. J. Syst. Evol. Microbiol.">
        <title>Ilumatobacter nonamiense sp. nov. and Ilumatobacter coccineum sp. nov., isolated from seashore sand.</title>
        <authorList>
            <person name="Matsumoto A."/>
            <person name="Kasai H."/>
            <person name="Matsuo Y."/>
            <person name="Shizuri Y."/>
            <person name="Ichikawa N."/>
            <person name="Fujita N."/>
            <person name="Omura S."/>
            <person name="Takahashi Y."/>
        </authorList>
    </citation>
    <scope>NUCLEOTIDE SEQUENCE [LARGE SCALE GENOMIC DNA]</scope>
    <source>
        <strain evidence="2">NBRC 103263 / KCTC 29153 / YM16-304</strain>
    </source>
</reference>
<protein>
    <submittedName>
        <fullName evidence="1">Uncharacterized protein</fullName>
    </submittedName>
</protein>
<dbReference type="RefSeq" id="WP_015443655.1">
    <property type="nucleotide sequence ID" value="NC_020520.1"/>
</dbReference>
<gene>
    <name evidence="1" type="ORF">YM304_40940</name>
</gene>
<dbReference type="Proteomes" id="UP000011863">
    <property type="component" value="Chromosome"/>
</dbReference>
<dbReference type="OrthoDB" id="9976036at2"/>
<accession>A0A6C7EIP6</accession>
<name>A0A6C7EIP6_ILUCY</name>
<evidence type="ECO:0000313" key="2">
    <source>
        <dbReference type="Proteomes" id="UP000011863"/>
    </source>
</evidence>
<sequence>MDGISGGESGGGEQFLEAQTLGSKNELAALLSDWMAGPAAPTIGDIEGFGRRPLLRIDLGGGHTAVLNADTKREAVVEYLRAVAERGADHDWQVVSNARGRFNKVVFTTDGTATPGWYCYLIDEVRSAQVV</sequence>
<dbReference type="EMBL" id="AP012057">
    <property type="protein sequence ID" value="BAN04408.1"/>
    <property type="molecule type" value="Genomic_DNA"/>
</dbReference>
<dbReference type="KEGG" id="aym:YM304_40940"/>
<organism evidence="1 2">
    <name type="scientific">Ilumatobacter coccineus (strain NBRC 103263 / KCTC 29153 / YM16-304)</name>
    <dbReference type="NCBI Taxonomy" id="1313172"/>
    <lineage>
        <taxon>Bacteria</taxon>
        <taxon>Bacillati</taxon>
        <taxon>Actinomycetota</taxon>
        <taxon>Acidimicrobiia</taxon>
        <taxon>Acidimicrobiales</taxon>
        <taxon>Ilumatobacteraceae</taxon>
        <taxon>Ilumatobacter</taxon>
    </lineage>
</organism>
<proteinExistence type="predicted"/>